<feature type="region of interest" description="Disordered" evidence="5">
    <location>
        <begin position="1"/>
        <end position="32"/>
    </location>
</feature>
<dbReference type="InterPro" id="IPR018105">
    <property type="entry name" value="Translational_control_tumour_p"/>
</dbReference>
<reference evidence="8" key="1">
    <citation type="submission" date="2025-08" db="UniProtKB">
        <authorList>
            <consortium name="RefSeq"/>
        </authorList>
    </citation>
    <scope>IDENTIFICATION</scope>
    <source>
        <tissue evidence="8">Kidney</tissue>
    </source>
</reference>
<dbReference type="SUPFAM" id="SSF51316">
    <property type="entry name" value="Mss4-like"/>
    <property type="match status" value="1"/>
</dbReference>
<organism evidence="7 8">
    <name type="scientific">Pteropus vampyrus</name>
    <name type="common">Large flying fox</name>
    <dbReference type="NCBI Taxonomy" id="132908"/>
    <lineage>
        <taxon>Eukaryota</taxon>
        <taxon>Metazoa</taxon>
        <taxon>Chordata</taxon>
        <taxon>Craniata</taxon>
        <taxon>Vertebrata</taxon>
        <taxon>Euteleostomi</taxon>
        <taxon>Mammalia</taxon>
        <taxon>Eutheria</taxon>
        <taxon>Laurasiatheria</taxon>
        <taxon>Chiroptera</taxon>
        <taxon>Yinpterochiroptera</taxon>
        <taxon>Pteropodoidea</taxon>
        <taxon>Pteropodidae</taxon>
        <taxon>Pteropodinae</taxon>
        <taxon>Pteropus</taxon>
    </lineage>
</organism>
<comment type="similarity">
    <text evidence="4">Belongs to the TCTP family.</text>
</comment>
<dbReference type="InterPro" id="IPR011057">
    <property type="entry name" value="Mss4-like_sf"/>
</dbReference>
<dbReference type="AlphaFoldDB" id="A0A6P3RLD3"/>
<evidence type="ECO:0000256" key="2">
    <source>
        <dbReference type="ARBA" id="ARBA00046053"/>
    </source>
</evidence>
<name>A0A6P3RLD3_PTEVA</name>
<proteinExistence type="inferred from homology"/>
<dbReference type="Proteomes" id="UP000515202">
    <property type="component" value="Unplaced"/>
</dbReference>
<evidence type="ECO:0000256" key="4">
    <source>
        <dbReference type="PROSITE-ProRule" id="PRU01133"/>
    </source>
</evidence>
<dbReference type="GeneID" id="105303806"/>
<dbReference type="PROSITE" id="PS01003">
    <property type="entry name" value="TCTP_2"/>
    <property type="match status" value="1"/>
</dbReference>
<dbReference type="RefSeq" id="XP_011375915.1">
    <property type="nucleotide sequence ID" value="XM_011377613.2"/>
</dbReference>
<dbReference type="GO" id="GO:0005737">
    <property type="term" value="C:cytoplasm"/>
    <property type="evidence" value="ECO:0007669"/>
    <property type="project" value="TreeGrafter"/>
</dbReference>
<evidence type="ECO:0000259" key="6">
    <source>
        <dbReference type="PROSITE" id="PS51797"/>
    </source>
</evidence>
<dbReference type="PANTHER" id="PTHR11991">
    <property type="entry name" value="TRANSLATIONALLY CONTROLLED TUMOR PROTEIN-RELATED"/>
    <property type="match status" value="1"/>
</dbReference>
<dbReference type="InterPro" id="IPR018103">
    <property type="entry name" value="Translation_control_tumour_CS"/>
</dbReference>
<dbReference type="PROSITE" id="PS51797">
    <property type="entry name" value="TCTP_3"/>
    <property type="match status" value="1"/>
</dbReference>
<comment type="function">
    <text evidence="2">Involved in calcium binding and microtubule stabilization. Acts as a negative regulator of TSC22D1-mediated apoptosis, via interaction with and destabilization of TSC22D1 protein.</text>
</comment>
<dbReference type="Gene3D" id="2.170.150.10">
    <property type="entry name" value="Metal Binding Protein, Guanine Nucleotide Exchange Factor, Chain A"/>
    <property type="match status" value="1"/>
</dbReference>
<evidence type="ECO:0000256" key="5">
    <source>
        <dbReference type="SAM" id="MobiDB-lite"/>
    </source>
</evidence>
<evidence type="ECO:0000313" key="8">
    <source>
        <dbReference type="RefSeq" id="XP_011375915.1"/>
    </source>
</evidence>
<evidence type="ECO:0000256" key="3">
    <source>
        <dbReference type="ARBA" id="ARBA00047116"/>
    </source>
</evidence>
<dbReference type="OrthoDB" id="10353680at2759"/>
<evidence type="ECO:0000313" key="7">
    <source>
        <dbReference type="Proteomes" id="UP000515202"/>
    </source>
</evidence>
<evidence type="ECO:0000256" key="1">
    <source>
        <dbReference type="ARBA" id="ARBA00040832"/>
    </source>
</evidence>
<accession>A0A6P3RLD3</accession>
<keyword evidence="7" id="KW-1185">Reference proteome</keyword>
<dbReference type="PANTHER" id="PTHR11991:SF0">
    <property type="entry name" value="TRANSLATIONALLY-CONTROLLED TUMOR PROTEIN"/>
    <property type="match status" value="1"/>
</dbReference>
<feature type="domain" description="TCTP" evidence="6">
    <location>
        <begin position="1"/>
        <end position="142"/>
    </location>
</feature>
<gene>
    <name evidence="8" type="primary">LOC105303806</name>
</gene>
<dbReference type="KEGG" id="pvp:105303806"/>
<comment type="subunit">
    <text evidence="3">Homodimer. Interacts with STEAP3. Interacts with TSC22D1; interaction results in the destabilization of TSC22D1 protein.</text>
</comment>
<sequence>MEGKMVSRTEGNIYDPLSGENACTEGPEGEGTESTVITDAYIVLNHHLQETSFPKEVYKKYVKEYMKSVKGKPEEQRTEGIKAFMIGATEQIKYILANFKNNQFFIGEDMNPDGLVAVLDYYGDGVTSYMIFFKDVLEMEKMLTNLVIWIYHLSS</sequence>
<dbReference type="Pfam" id="PF00838">
    <property type="entry name" value="TCTP"/>
    <property type="match status" value="1"/>
</dbReference>
<dbReference type="InterPro" id="IPR034737">
    <property type="entry name" value="TCTP"/>
</dbReference>
<dbReference type="InterPro" id="IPR011323">
    <property type="entry name" value="Mss4/transl-control_tumour"/>
</dbReference>
<protein>
    <recommendedName>
        <fullName evidence="1">Translationally-controlled tumor protein</fullName>
    </recommendedName>
</protein>
<dbReference type="GO" id="GO:0005509">
    <property type="term" value="F:calcium ion binding"/>
    <property type="evidence" value="ECO:0007669"/>
    <property type="project" value="TreeGrafter"/>
</dbReference>